<dbReference type="Proteomes" id="UP000242699">
    <property type="component" value="Unassembled WGS sequence"/>
</dbReference>
<evidence type="ECO:0000256" key="3">
    <source>
        <dbReference type="ARBA" id="ARBA00022692"/>
    </source>
</evidence>
<comment type="caution">
    <text evidence="8">The sequence shown here is derived from an EMBL/GenBank/DDBJ whole genome shotgun (WGS) entry which is preliminary data.</text>
</comment>
<evidence type="ECO:0000256" key="5">
    <source>
        <dbReference type="ARBA" id="ARBA00023136"/>
    </source>
</evidence>
<protein>
    <submittedName>
        <fullName evidence="8">Tyrosine transporter P-protein</fullName>
    </submittedName>
</protein>
<dbReference type="PANTHER" id="PTHR43568:SF1">
    <property type="entry name" value="P PROTEIN"/>
    <property type="match status" value="1"/>
</dbReference>
<feature type="transmembrane region" description="Helical" evidence="6">
    <location>
        <begin position="28"/>
        <end position="49"/>
    </location>
</feature>
<feature type="transmembrane region" description="Helical" evidence="6">
    <location>
        <begin position="272"/>
        <end position="293"/>
    </location>
</feature>
<name>A0A2T2WSN8_9FIRM</name>
<evidence type="ECO:0000259" key="7">
    <source>
        <dbReference type="Pfam" id="PF03600"/>
    </source>
</evidence>
<evidence type="ECO:0000256" key="1">
    <source>
        <dbReference type="ARBA" id="ARBA00004141"/>
    </source>
</evidence>
<evidence type="ECO:0000313" key="8">
    <source>
        <dbReference type="EMBL" id="PSR25250.1"/>
    </source>
</evidence>
<dbReference type="PANTHER" id="PTHR43568">
    <property type="entry name" value="P PROTEIN"/>
    <property type="match status" value="1"/>
</dbReference>
<feature type="domain" description="Citrate transporter-like" evidence="7">
    <location>
        <begin position="15"/>
        <end position="343"/>
    </location>
</feature>
<reference evidence="8 9" key="1">
    <citation type="journal article" date="2014" name="BMC Genomics">
        <title>Comparison of environmental and isolate Sulfobacillus genomes reveals diverse carbon, sulfur, nitrogen, and hydrogen metabolisms.</title>
        <authorList>
            <person name="Justice N.B."/>
            <person name="Norman A."/>
            <person name="Brown C.T."/>
            <person name="Singh A."/>
            <person name="Thomas B.C."/>
            <person name="Banfield J.F."/>
        </authorList>
    </citation>
    <scope>NUCLEOTIDE SEQUENCE [LARGE SCALE GENOMIC DNA]</scope>
    <source>
        <strain evidence="8">AMDSBA1</strain>
    </source>
</reference>
<feature type="transmembrane region" description="Helical" evidence="6">
    <location>
        <begin position="242"/>
        <end position="260"/>
    </location>
</feature>
<sequence length="422" mass="45555">MTEAQITLGALLLLYVFLIGDWFHRAWVALGVAMLLVLLHVISFQDAFFSIDFNTIGLLLGMMVLVGLLGEAGLFFRFGLKARQLAGEKPKRLLWIFFVLTVVLSAFLDNVTTILLLSPALFRAAEGMDLDPVPFLMAMIVASNLGGLSTLIGDPPNILIGTAANMSFNTFISHLGIPALILLTGVALMLSRILEWKKNPQMIAVDPYRVPQEFPLADRLIPLLIVLGMVLTAFVLQGALRWTSGTVAMGGAILGLLVSGRRVGRFWRVVDWGTLGFFIGIFILVGALEKGGIVLRLTHILIGLHSGNDLPLMILLSSAVLSALVDNVPLVAAMIPLIRNLLHLHLYPGYGFELWIALAMGAAIGGNATMMGASANLVGQGLAQERGYTLNFRRYLPFGLPVFALTLCLGALYIIALGKILG</sequence>
<accession>A0A2T2WSN8</accession>
<dbReference type="GO" id="GO:0016020">
    <property type="term" value="C:membrane"/>
    <property type="evidence" value="ECO:0007669"/>
    <property type="project" value="UniProtKB-SubCell"/>
</dbReference>
<feature type="transmembrane region" description="Helical" evidence="6">
    <location>
        <begin position="172"/>
        <end position="195"/>
    </location>
</feature>
<feature type="transmembrane region" description="Helical" evidence="6">
    <location>
        <begin position="350"/>
        <end position="375"/>
    </location>
</feature>
<feature type="transmembrane region" description="Helical" evidence="6">
    <location>
        <begin position="313"/>
        <end position="338"/>
    </location>
</feature>
<feature type="transmembrane region" description="Helical" evidence="6">
    <location>
        <begin position="96"/>
        <end position="121"/>
    </location>
</feature>
<dbReference type="Pfam" id="PF03600">
    <property type="entry name" value="CitMHS"/>
    <property type="match status" value="1"/>
</dbReference>
<dbReference type="InterPro" id="IPR051475">
    <property type="entry name" value="Diverse_Ion_Transporter"/>
</dbReference>
<proteinExistence type="predicted"/>
<evidence type="ECO:0000256" key="6">
    <source>
        <dbReference type="SAM" id="Phobius"/>
    </source>
</evidence>
<feature type="transmembrane region" description="Helical" evidence="6">
    <location>
        <begin position="56"/>
        <end position="76"/>
    </location>
</feature>
<organism evidence="8 9">
    <name type="scientific">Sulfobacillus benefaciens</name>
    <dbReference type="NCBI Taxonomy" id="453960"/>
    <lineage>
        <taxon>Bacteria</taxon>
        <taxon>Bacillati</taxon>
        <taxon>Bacillota</taxon>
        <taxon>Clostridia</taxon>
        <taxon>Eubacteriales</taxon>
        <taxon>Clostridiales Family XVII. Incertae Sedis</taxon>
        <taxon>Sulfobacillus</taxon>
    </lineage>
</organism>
<comment type="subcellular location">
    <subcellularLocation>
        <location evidence="1">Membrane</location>
        <topology evidence="1">Multi-pass membrane protein</topology>
    </subcellularLocation>
</comment>
<feature type="transmembrane region" description="Helical" evidence="6">
    <location>
        <begin position="216"/>
        <end position="236"/>
    </location>
</feature>
<keyword evidence="5 6" id="KW-0472">Membrane</keyword>
<keyword evidence="3 6" id="KW-0812">Transmembrane</keyword>
<evidence type="ECO:0000256" key="4">
    <source>
        <dbReference type="ARBA" id="ARBA00022989"/>
    </source>
</evidence>
<evidence type="ECO:0000313" key="9">
    <source>
        <dbReference type="Proteomes" id="UP000242699"/>
    </source>
</evidence>
<dbReference type="GO" id="GO:0055085">
    <property type="term" value="P:transmembrane transport"/>
    <property type="evidence" value="ECO:0007669"/>
    <property type="project" value="InterPro"/>
</dbReference>
<evidence type="ECO:0000256" key="2">
    <source>
        <dbReference type="ARBA" id="ARBA00022448"/>
    </source>
</evidence>
<feature type="transmembrane region" description="Helical" evidence="6">
    <location>
        <begin position="133"/>
        <end position="152"/>
    </location>
</feature>
<feature type="transmembrane region" description="Helical" evidence="6">
    <location>
        <begin position="395"/>
        <end position="416"/>
    </location>
</feature>
<dbReference type="AlphaFoldDB" id="A0A2T2WSN8"/>
<dbReference type="InterPro" id="IPR004680">
    <property type="entry name" value="Cit_transptr-like_dom"/>
</dbReference>
<keyword evidence="2" id="KW-0813">Transport</keyword>
<gene>
    <name evidence="8" type="ORF">C7B43_17335</name>
</gene>
<dbReference type="EMBL" id="PXYT01000058">
    <property type="protein sequence ID" value="PSR25250.1"/>
    <property type="molecule type" value="Genomic_DNA"/>
</dbReference>
<keyword evidence="4 6" id="KW-1133">Transmembrane helix</keyword>